<sequence length="290" mass="32529">MKKQPRTSAKLRPGLASEPAFDHIMLKRCAHLRKQQLRYQESNSEDAVHKSRVALRRLTTALDAFRPLLRKSQLKAWRSEAKALFRALGEVRDADVYLAALPDEERSKKLVAATAWLREKTWQDLKRKDAAGFAARLEKAVRDKAMLRKSRDGRLLRGRAVEQLAGEAMDGIWADLAGHGADLAAMSATERHGFRKDMKAFRYLADDFSPLWPKEGRAEAEDRIRALQEDLGTLNDMANAARLGQPVTGGEEEEAILGRAGGVWNELSGLRPWWRQDRPAAAPAEEAETA</sequence>
<evidence type="ECO:0000313" key="2">
    <source>
        <dbReference type="EMBL" id="PTE20768.1"/>
    </source>
</evidence>
<dbReference type="Pfam" id="PF05235">
    <property type="entry name" value="CHAD"/>
    <property type="match status" value="1"/>
</dbReference>
<dbReference type="AlphaFoldDB" id="A0A2T4JS83"/>
<proteinExistence type="predicted"/>
<dbReference type="RefSeq" id="WP_107664849.1">
    <property type="nucleotide sequence ID" value="NZ_PZKG01000084.1"/>
</dbReference>
<dbReference type="OrthoDB" id="9777271at2"/>
<dbReference type="PANTHER" id="PTHR39339:SF1">
    <property type="entry name" value="CHAD DOMAIN-CONTAINING PROTEIN"/>
    <property type="match status" value="1"/>
</dbReference>
<gene>
    <name evidence="2" type="ORF">C5F48_15795</name>
</gene>
<feature type="domain" description="CHAD" evidence="1">
    <location>
        <begin position="14"/>
        <end position="290"/>
    </location>
</feature>
<evidence type="ECO:0000313" key="3">
    <source>
        <dbReference type="Proteomes" id="UP000241010"/>
    </source>
</evidence>
<dbReference type="InterPro" id="IPR038186">
    <property type="entry name" value="CHAD_dom_sf"/>
</dbReference>
<reference evidence="2 3" key="1">
    <citation type="submission" date="2018-03" db="EMBL/GenBank/DDBJ databases">
        <title>Cereibacter changlensis.</title>
        <authorList>
            <person name="Meyer T.E."/>
            <person name="Miller S."/>
            <person name="Lodha T."/>
            <person name="Gandham S."/>
            <person name="Chintalapati S."/>
            <person name="Chintalapati V.R."/>
        </authorList>
    </citation>
    <scope>NUCLEOTIDE SEQUENCE [LARGE SCALE GENOMIC DNA]</scope>
    <source>
        <strain evidence="2 3">JA139</strain>
    </source>
</reference>
<dbReference type="Gene3D" id="1.40.20.10">
    <property type="entry name" value="CHAD domain"/>
    <property type="match status" value="1"/>
</dbReference>
<dbReference type="InterPro" id="IPR007899">
    <property type="entry name" value="CHAD_dom"/>
</dbReference>
<protein>
    <recommendedName>
        <fullName evidence="1">CHAD domain-containing protein</fullName>
    </recommendedName>
</protein>
<dbReference type="SMART" id="SM00880">
    <property type="entry name" value="CHAD"/>
    <property type="match status" value="1"/>
</dbReference>
<evidence type="ECO:0000259" key="1">
    <source>
        <dbReference type="PROSITE" id="PS51708"/>
    </source>
</evidence>
<accession>A0A2T4JS83</accession>
<keyword evidence="3" id="KW-1185">Reference proteome</keyword>
<comment type="caution">
    <text evidence="2">The sequence shown here is derived from an EMBL/GenBank/DDBJ whole genome shotgun (WGS) entry which is preliminary data.</text>
</comment>
<name>A0A2T4JS83_9RHOB</name>
<dbReference type="EMBL" id="PZKG01000084">
    <property type="protein sequence ID" value="PTE20768.1"/>
    <property type="molecule type" value="Genomic_DNA"/>
</dbReference>
<organism evidence="2 3">
    <name type="scientific">Cereibacter changlensis JA139</name>
    <dbReference type="NCBI Taxonomy" id="1188249"/>
    <lineage>
        <taxon>Bacteria</taxon>
        <taxon>Pseudomonadati</taxon>
        <taxon>Pseudomonadota</taxon>
        <taxon>Alphaproteobacteria</taxon>
        <taxon>Rhodobacterales</taxon>
        <taxon>Paracoccaceae</taxon>
        <taxon>Cereibacter</taxon>
    </lineage>
</organism>
<dbReference type="Proteomes" id="UP000241010">
    <property type="component" value="Unassembled WGS sequence"/>
</dbReference>
<dbReference type="PANTHER" id="PTHR39339">
    <property type="entry name" value="SLR1444 PROTEIN"/>
    <property type="match status" value="1"/>
</dbReference>
<dbReference type="PROSITE" id="PS51708">
    <property type="entry name" value="CHAD"/>
    <property type="match status" value="1"/>
</dbReference>